<evidence type="ECO:0000256" key="7">
    <source>
        <dbReference type="ARBA" id="ARBA00022927"/>
    </source>
</evidence>
<feature type="domain" description="TonB C-terminal" evidence="11">
    <location>
        <begin position="115"/>
        <end position="209"/>
    </location>
</feature>
<comment type="subcellular location">
    <subcellularLocation>
        <location evidence="1">Cell inner membrane</location>
        <topology evidence="1">Single-pass membrane protein</topology>
        <orientation evidence="1">Periplasmic side</orientation>
    </subcellularLocation>
</comment>
<evidence type="ECO:0000256" key="1">
    <source>
        <dbReference type="ARBA" id="ARBA00004383"/>
    </source>
</evidence>
<keyword evidence="5" id="KW-0997">Cell inner membrane</keyword>
<comment type="caution">
    <text evidence="12">The sequence shown here is derived from an EMBL/GenBank/DDBJ whole genome shotgun (WGS) entry which is preliminary data.</text>
</comment>
<sequence>MRAGALLAVALLHGALLIALWPGRHGPAPGPRRELSVRLLPAAAAPVVRAPPRAAPRVAGLPAVAVIAPPGFDVQADPRSAPPMATTTSAPAPVVPVVPPAPPPPRDDPPPAAAPALQSARRAACAPAPHPLALRDRGIEGVVRLRVWVDELGRAGQVLLAASSGWRLFDDAAMAQARRCPFHPALRGNEPVGSWVEFPVRFALETADG</sequence>
<evidence type="ECO:0000256" key="6">
    <source>
        <dbReference type="ARBA" id="ARBA00022692"/>
    </source>
</evidence>
<dbReference type="Gene3D" id="3.30.1150.10">
    <property type="match status" value="1"/>
</dbReference>
<dbReference type="Proteomes" id="UP001606302">
    <property type="component" value="Unassembled WGS sequence"/>
</dbReference>
<comment type="similarity">
    <text evidence="2">Belongs to the TonB family.</text>
</comment>
<evidence type="ECO:0000259" key="11">
    <source>
        <dbReference type="PROSITE" id="PS52015"/>
    </source>
</evidence>
<gene>
    <name evidence="12" type="ORF">ACG04Q_14640</name>
</gene>
<dbReference type="RefSeq" id="WP_394511667.1">
    <property type="nucleotide sequence ID" value="NZ_JBIGHX010000004.1"/>
</dbReference>
<keyword evidence="13" id="KW-1185">Reference proteome</keyword>
<feature type="compositionally biased region" description="Low complexity" evidence="10">
    <location>
        <begin position="78"/>
        <end position="92"/>
    </location>
</feature>
<dbReference type="PROSITE" id="PS52015">
    <property type="entry name" value="TONB_CTD"/>
    <property type="match status" value="1"/>
</dbReference>
<feature type="compositionally biased region" description="Pro residues" evidence="10">
    <location>
        <begin position="93"/>
        <end position="104"/>
    </location>
</feature>
<evidence type="ECO:0000256" key="2">
    <source>
        <dbReference type="ARBA" id="ARBA00006555"/>
    </source>
</evidence>
<dbReference type="PANTHER" id="PTHR33446">
    <property type="entry name" value="PROTEIN TONB-RELATED"/>
    <property type="match status" value="1"/>
</dbReference>
<reference evidence="12 13" key="1">
    <citation type="submission" date="2024-08" db="EMBL/GenBank/DDBJ databases">
        <authorList>
            <person name="Lu H."/>
        </authorList>
    </citation>
    <scope>NUCLEOTIDE SEQUENCE [LARGE SCALE GENOMIC DNA]</scope>
    <source>
        <strain evidence="12 13">DXS20W</strain>
    </source>
</reference>
<keyword evidence="4" id="KW-1003">Cell membrane</keyword>
<feature type="region of interest" description="Disordered" evidence="10">
    <location>
        <begin position="77"/>
        <end position="122"/>
    </location>
</feature>
<dbReference type="InterPro" id="IPR051045">
    <property type="entry name" value="TonB-dependent_transducer"/>
</dbReference>
<organism evidence="12 13">
    <name type="scientific">Pelomonas lactea</name>
    <dbReference type="NCBI Taxonomy" id="3299030"/>
    <lineage>
        <taxon>Bacteria</taxon>
        <taxon>Pseudomonadati</taxon>
        <taxon>Pseudomonadota</taxon>
        <taxon>Betaproteobacteria</taxon>
        <taxon>Burkholderiales</taxon>
        <taxon>Sphaerotilaceae</taxon>
        <taxon>Roseateles</taxon>
    </lineage>
</organism>
<evidence type="ECO:0000256" key="10">
    <source>
        <dbReference type="SAM" id="MobiDB-lite"/>
    </source>
</evidence>
<evidence type="ECO:0000313" key="12">
    <source>
        <dbReference type="EMBL" id="MFG6462809.1"/>
    </source>
</evidence>
<protein>
    <submittedName>
        <fullName evidence="12">Energy transducer TonB</fullName>
    </submittedName>
</protein>
<dbReference type="InterPro" id="IPR037682">
    <property type="entry name" value="TonB_C"/>
</dbReference>
<keyword evidence="9" id="KW-0472">Membrane</keyword>
<evidence type="ECO:0000256" key="5">
    <source>
        <dbReference type="ARBA" id="ARBA00022519"/>
    </source>
</evidence>
<accession>A0ABW7GLH9</accession>
<dbReference type="PANTHER" id="PTHR33446:SF2">
    <property type="entry name" value="PROTEIN TONB"/>
    <property type="match status" value="1"/>
</dbReference>
<dbReference type="NCBIfam" id="TIGR01352">
    <property type="entry name" value="tonB_Cterm"/>
    <property type="match status" value="1"/>
</dbReference>
<evidence type="ECO:0000256" key="3">
    <source>
        <dbReference type="ARBA" id="ARBA00022448"/>
    </source>
</evidence>
<keyword evidence="6" id="KW-0812">Transmembrane</keyword>
<evidence type="ECO:0000256" key="4">
    <source>
        <dbReference type="ARBA" id="ARBA00022475"/>
    </source>
</evidence>
<evidence type="ECO:0000256" key="9">
    <source>
        <dbReference type="ARBA" id="ARBA00023136"/>
    </source>
</evidence>
<evidence type="ECO:0000256" key="8">
    <source>
        <dbReference type="ARBA" id="ARBA00022989"/>
    </source>
</evidence>
<dbReference type="Pfam" id="PF03544">
    <property type="entry name" value="TonB_C"/>
    <property type="match status" value="1"/>
</dbReference>
<dbReference type="SUPFAM" id="SSF74653">
    <property type="entry name" value="TolA/TonB C-terminal domain"/>
    <property type="match status" value="1"/>
</dbReference>
<evidence type="ECO:0000313" key="13">
    <source>
        <dbReference type="Proteomes" id="UP001606302"/>
    </source>
</evidence>
<dbReference type="InterPro" id="IPR006260">
    <property type="entry name" value="TonB/TolA_C"/>
</dbReference>
<keyword evidence="7" id="KW-0653">Protein transport</keyword>
<dbReference type="EMBL" id="JBIGHX010000004">
    <property type="protein sequence ID" value="MFG6462809.1"/>
    <property type="molecule type" value="Genomic_DNA"/>
</dbReference>
<name>A0ABW7GLH9_9BURK</name>
<keyword evidence="3" id="KW-0813">Transport</keyword>
<proteinExistence type="inferred from homology"/>
<keyword evidence="8" id="KW-1133">Transmembrane helix</keyword>